<dbReference type="GO" id="GO:0031956">
    <property type="term" value="F:medium-chain fatty acid-CoA ligase activity"/>
    <property type="evidence" value="ECO:0007669"/>
    <property type="project" value="TreeGrafter"/>
</dbReference>
<dbReference type="FunFam" id="3.30.300.30:FF:000008">
    <property type="entry name" value="2,3-dihydroxybenzoate-AMP ligase"/>
    <property type="match status" value="1"/>
</dbReference>
<dbReference type="InterPro" id="IPR045851">
    <property type="entry name" value="AMP-bd_C_sf"/>
</dbReference>
<dbReference type="eggNOG" id="COG0318">
    <property type="taxonomic scope" value="Bacteria"/>
</dbReference>
<dbReference type="EMBL" id="CP000434">
    <property type="protein sequence ID" value="ABH00835.1"/>
    <property type="molecule type" value="Genomic_DNA"/>
</dbReference>
<dbReference type="PANTHER" id="PTHR43201">
    <property type="entry name" value="ACYL-COA SYNTHETASE"/>
    <property type="match status" value="1"/>
</dbReference>
<dbReference type="Gene3D" id="3.30.300.30">
    <property type="match status" value="1"/>
</dbReference>
<dbReference type="AlphaFoldDB" id="Q0RV51"/>
<evidence type="ECO:0000259" key="3">
    <source>
        <dbReference type="Pfam" id="PF00501"/>
    </source>
</evidence>
<dbReference type="Pfam" id="PF00501">
    <property type="entry name" value="AMP-binding"/>
    <property type="match status" value="1"/>
</dbReference>
<dbReference type="InterPro" id="IPR042099">
    <property type="entry name" value="ANL_N_sf"/>
</dbReference>
<gene>
    <name evidence="5" type="ordered locus">RHA1_ro11188</name>
</gene>
<name>Q0RV51_RHOJR</name>
<dbReference type="InterPro" id="IPR020845">
    <property type="entry name" value="AMP-binding_CS"/>
</dbReference>
<dbReference type="HOGENOM" id="CLU_000022_59_10_11"/>
<reference evidence="6" key="1">
    <citation type="journal article" date="2006" name="Proc. Natl. Acad. Sci. U.S.A.">
        <title>The complete genome of Rhodococcus sp. RHA1 provides insights into a catabolic powerhouse.</title>
        <authorList>
            <person name="McLeod M.P."/>
            <person name="Warren R.L."/>
            <person name="Hsiao W.W.L."/>
            <person name="Araki N."/>
            <person name="Myhre M."/>
            <person name="Fernandes C."/>
            <person name="Miyazawa D."/>
            <person name="Wong W."/>
            <person name="Lillquist A.L."/>
            <person name="Wang D."/>
            <person name="Dosanjh M."/>
            <person name="Hara H."/>
            <person name="Petrescu A."/>
            <person name="Morin R.D."/>
            <person name="Yang G."/>
            <person name="Stott J.M."/>
            <person name="Schein J.E."/>
            <person name="Shin H."/>
            <person name="Smailus D."/>
            <person name="Siddiqui A.S."/>
            <person name="Marra M.A."/>
            <person name="Jones S.J.M."/>
            <person name="Holt R."/>
            <person name="Brinkman F.S.L."/>
            <person name="Miyauchi K."/>
            <person name="Fukuda M."/>
            <person name="Davies J.E."/>
            <person name="Mohn W.W."/>
            <person name="Eltis L.D."/>
        </authorList>
    </citation>
    <scope>NUCLEOTIDE SEQUENCE [LARGE SCALE GENOMIC DNA]</scope>
    <source>
        <strain evidence="6">RHA1</strain>
    </source>
</reference>
<dbReference type="InterPro" id="IPR025110">
    <property type="entry name" value="AMP-bd_C"/>
</dbReference>
<evidence type="ECO:0000313" key="5">
    <source>
        <dbReference type="EMBL" id="ABH00835.1"/>
    </source>
</evidence>
<dbReference type="InterPro" id="IPR000873">
    <property type="entry name" value="AMP-dep_synth/lig_dom"/>
</dbReference>
<evidence type="ECO:0000259" key="4">
    <source>
        <dbReference type="Pfam" id="PF13193"/>
    </source>
</evidence>
<dbReference type="PROSITE" id="PS00455">
    <property type="entry name" value="AMP_BINDING"/>
    <property type="match status" value="1"/>
</dbReference>
<protein>
    <submittedName>
        <fullName evidence="5">Probable synthetase/ligase</fullName>
    </submittedName>
</protein>
<keyword evidence="2 5" id="KW-0436">Ligase</keyword>
<dbReference type="KEGG" id="rha:RHA1_ro11188"/>
<dbReference type="PANTHER" id="PTHR43201:SF5">
    <property type="entry name" value="MEDIUM-CHAIN ACYL-COA LIGASE ACSF2, MITOCHONDRIAL"/>
    <property type="match status" value="1"/>
</dbReference>
<dbReference type="GO" id="GO:0006631">
    <property type="term" value="P:fatty acid metabolic process"/>
    <property type="evidence" value="ECO:0007669"/>
    <property type="project" value="TreeGrafter"/>
</dbReference>
<dbReference type="Gene3D" id="3.40.50.12780">
    <property type="entry name" value="N-terminal domain of ligase-like"/>
    <property type="match status" value="1"/>
</dbReference>
<evidence type="ECO:0000256" key="2">
    <source>
        <dbReference type="ARBA" id="ARBA00022598"/>
    </source>
</evidence>
<comment type="similarity">
    <text evidence="1">Belongs to the ATP-dependent AMP-binding enzyme family.</text>
</comment>
<proteinExistence type="inferred from homology"/>
<dbReference type="SUPFAM" id="SSF56801">
    <property type="entry name" value="Acetyl-CoA synthetase-like"/>
    <property type="match status" value="1"/>
</dbReference>
<evidence type="ECO:0000313" key="6">
    <source>
        <dbReference type="Proteomes" id="UP000008710"/>
    </source>
</evidence>
<geneLocation type="plasmid" evidence="5 6">
    <name>pRHL3</name>
</geneLocation>
<feature type="domain" description="AMP-dependent synthetase/ligase" evidence="3">
    <location>
        <begin position="3"/>
        <end position="330"/>
    </location>
</feature>
<keyword evidence="5" id="KW-0614">Plasmid</keyword>
<sequence length="472" mass="51263">MHGRGVRRGDVVTLVLPNWREFFVVHSAIGLIGGVVNPLLPKVGTPEIAHILRTAESRFVFAAADLRENSPWHRVIAAAEGLDSILGIVPVRSGTNSLADILEEPWEQRFPLDPVVVDARERDTVTFTSGTESLPKGVVHSHQTTMFVLRAYLDKVLGLNGSDSVFMPSPICHASGMAWGLRAAIHAGVPLILQDKWNPDTALRLIDEHRCTYTLAATPFIIDMLGAKARGAGSGETLRYVASGGAAIPRHLVAEVRENFSAELMAVFGASETYVTTATRPGAPDDILATDGEPLPGVQVAIVDESGRELPRGEEGEIVTRGPQVFLGYLGDPDLTHRAFRGDWYRFGDLGRIDENGMLHVTGRIKDIVIRGGENISVREVEELLINHPNVASAAVVGYPDPRLGERCCAVVVPTAGTEVDLQELNSYLVGRGLAKYKLPERLEVFDEMPMTATGKIRKADLRRQIAGSDDE</sequence>
<accession>Q0RV51</accession>
<evidence type="ECO:0000256" key="1">
    <source>
        <dbReference type="ARBA" id="ARBA00006432"/>
    </source>
</evidence>
<dbReference type="Proteomes" id="UP000008710">
    <property type="component" value="Plasmid pRHL3"/>
</dbReference>
<feature type="domain" description="AMP-binding enzyme C-terminal" evidence="4">
    <location>
        <begin position="380"/>
        <end position="456"/>
    </location>
</feature>
<dbReference type="Pfam" id="PF13193">
    <property type="entry name" value="AMP-binding_C"/>
    <property type="match status" value="1"/>
</dbReference>
<organism evidence="5 6">
    <name type="scientific">Rhodococcus jostii (strain RHA1)</name>
    <dbReference type="NCBI Taxonomy" id="101510"/>
    <lineage>
        <taxon>Bacteria</taxon>
        <taxon>Bacillati</taxon>
        <taxon>Actinomycetota</taxon>
        <taxon>Actinomycetes</taxon>
        <taxon>Mycobacteriales</taxon>
        <taxon>Nocardiaceae</taxon>
        <taxon>Rhodococcus</taxon>
    </lineage>
</organism>